<keyword evidence="10" id="KW-1185">Reference proteome</keyword>
<dbReference type="OMA" id="SEAPSCC"/>
<dbReference type="InterPro" id="IPR050560">
    <property type="entry name" value="MYB_TF"/>
</dbReference>
<dbReference type="EMBL" id="LFYR01001330">
    <property type="protein sequence ID" value="KMZ62617.1"/>
    <property type="molecule type" value="Genomic_DNA"/>
</dbReference>
<comment type="subcellular location">
    <subcellularLocation>
        <location evidence="1">Nucleus</location>
    </subcellularLocation>
</comment>
<evidence type="ECO:0000259" key="7">
    <source>
        <dbReference type="PROSITE" id="PS50090"/>
    </source>
</evidence>
<dbReference type="Gene3D" id="1.10.10.60">
    <property type="entry name" value="Homeodomain-like"/>
    <property type="match status" value="2"/>
</dbReference>
<keyword evidence="6" id="KW-0539">Nucleus</keyword>
<evidence type="ECO:0000256" key="2">
    <source>
        <dbReference type="ARBA" id="ARBA00022737"/>
    </source>
</evidence>
<reference evidence="10" key="1">
    <citation type="journal article" date="2016" name="Nature">
        <title>The genome of the seagrass Zostera marina reveals angiosperm adaptation to the sea.</title>
        <authorList>
            <person name="Olsen J.L."/>
            <person name="Rouze P."/>
            <person name="Verhelst B."/>
            <person name="Lin Y.-C."/>
            <person name="Bayer T."/>
            <person name="Collen J."/>
            <person name="Dattolo E."/>
            <person name="De Paoli E."/>
            <person name="Dittami S."/>
            <person name="Maumus F."/>
            <person name="Michel G."/>
            <person name="Kersting A."/>
            <person name="Lauritano C."/>
            <person name="Lohaus R."/>
            <person name="Toepel M."/>
            <person name="Tonon T."/>
            <person name="Vanneste K."/>
            <person name="Amirebrahimi M."/>
            <person name="Brakel J."/>
            <person name="Bostroem C."/>
            <person name="Chovatia M."/>
            <person name="Grimwood J."/>
            <person name="Jenkins J.W."/>
            <person name="Jueterbock A."/>
            <person name="Mraz A."/>
            <person name="Stam W.T."/>
            <person name="Tice H."/>
            <person name="Bornberg-Bauer E."/>
            <person name="Green P.J."/>
            <person name="Pearson G.A."/>
            <person name="Procaccini G."/>
            <person name="Duarte C.M."/>
            <person name="Schmutz J."/>
            <person name="Reusch T.B.H."/>
            <person name="Van de Peer Y."/>
        </authorList>
    </citation>
    <scope>NUCLEOTIDE SEQUENCE [LARGE SCALE GENOMIC DNA]</scope>
    <source>
        <strain evidence="10">cv. Finnish</strain>
    </source>
</reference>
<dbReference type="Proteomes" id="UP000036987">
    <property type="component" value="Unassembled WGS sequence"/>
</dbReference>
<keyword evidence="3" id="KW-0805">Transcription regulation</keyword>
<evidence type="ECO:0000313" key="10">
    <source>
        <dbReference type="Proteomes" id="UP000036987"/>
    </source>
</evidence>
<dbReference type="PANTHER" id="PTHR45614:SF244">
    <property type="entry name" value="MYB FAMILY PROTEIN"/>
    <property type="match status" value="1"/>
</dbReference>
<sequence>MEFDQTTVTSELAYQLTPPPLLLGRLPTSSRVMDVEEQSSRVGTKGHWKEAEDAKLKFLVAQHGPQNWSLIAEQLEGRSGKSCRLRWYNQLDPRINKSSFSAEEEERLISARAIHGNKWAMIAKLIPGRTDNAVKNHWHVMKARNRREKQANNAYTSYITRPSFPLSFYHHPSFYRGYGENKYAGVDPLSEAPSCCSSSSEHSDVDTKILNVPFFDFLGVGNI</sequence>
<dbReference type="PROSITE" id="PS51294">
    <property type="entry name" value="HTH_MYB"/>
    <property type="match status" value="2"/>
</dbReference>
<keyword evidence="4" id="KW-0238">DNA-binding</keyword>
<dbReference type="InterPro" id="IPR009057">
    <property type="entry name" value="Homeodomain-like_sf"/>
</dbReference>
<evidence type="ECO:0000256" key="5">
    <source>
        <dbReference type="ARBA" id="ARBA00023163"/>
    </source>
</evidence>
<comment type="caution">
    <text evidence="9">The sequence shown here is derived from an EMBL/GenBank/DDBJ whole genome shotgun (WGS) entry which is preliminary data.</text>
</comment>
<accession>A0A0K9P329</accession>
<feature type="domain" description="HTH myb-type" evidence="8">
    <location>
        <begin position="96"/>
        <end position="146"/>
    </location>
</feature>
<feature type="domain" description="Myb-like" evidence="7">
    <location>
        <begin position="45"/>
        <end position="91"/>
    </location>
</feature>
<organism evidence="9 10">
    <name type="scientific">Zostera marina</name>
    <name type="common">Eelgrass</name>
    <dbReference type="NCBI Taxonomy" id="29655"/>
    <lineage>
        <taxon>Eukaryota</taxon>
        <taxon>Viridiplantae</taxon>
        <taxon>Streptophyta</taxon>
        <taxon>Embryophyta</taxon>
        <taxon>Tracheophyta</taxon>
        <taxon>Spermatophyta</taxon>
        <taxon>Magnoliopsida</taxon>
        <taxon>Liliopsida</taxon>
        <taxon>Zosteraceae</taxon>
        <taxon>Zostera</taxon>
    </lineage>
</organism>
<evidence type="ECO:0000256" key="6">
    <source>
        <dbReference type="ARBA" id="ARBA00023242"/>
    </source>
</evidence>
<gene>
    <name evidence="9" type="ORF">ZOSMA_44G00160</name>
</gene>
<evidence type="ECO:0000256" key="4">
    <source>
        <dbReference type="ARBA" id="ARBA00023125"/>
    </source>
</evidence>
<dbReference type="PROSITE" id="PS50090">
    <property type="entry name" value="MYB_LIKE"/>
    <property type="match status" value="2"/>
</dbReference>
<evidence type="ECO:0000256" key="3">
    <source>
        <dbReference type="ARBA" id="ARBA00023015"/>
    </source>
</evidence>
<feature type="domain" description="HTH myb-type" evidence="8">
    <location>
        <begin position="45"/>
        <end position="95"/>
    </location>
</feature>
<dbReference type="AlphaFoldDB" id="A0A0K9P329"/>
<name>A0A0K9P329_ZOSMR</name>
<dbReference type="Pfam" id="PF13921">
    <property type="entry name" value="Myb_DNA-bind_6"/>
    <property type="match status" value="1"/>
</dbReference>
<keyword evidence="5" id="KW-0804">Transcription</keyword>
<dbReference type="GO" id="GO:0000981">
    <property type="term" value="F:DNA-binding transcription factor activity, RNA polymerase II-specific"/>
    <property type="evidence" value="ECO:0000318"/>
    <property type="project" value="GO_Central"/>
</dbReference>
<evidence type="ECO:0000256" key="1">
    <source>
        <dbReference type="ARBA" id="ARBA00004123"/>
    </source>
</evidence>
<protein>
    <submittedName>
        <fullName evidence="9">Uncharacterized protein</fullName>
    </submittedName>
</protein>
<dbReference type="PANTHER" id="PTHR45614">
    <property type="entry name" value="MYB PROTEIN-RELATED"/>
    <property type="match status" value="1"/>
</dbReference>
<dbReference type="SUPFAM" id="SSF46689">
    <property type="entry name" value="Homeodomain-like"/>
    <property type="match status" value="1"/>
</dbReference>
<keyword evidence="2" id="KW-0677">Repeat</keyword>
<evidence type="ECO:0000313" key="9">
    <source>
        <dbReference type="EMBL" id="KMZ62617.1"/>
    </source>
</evidence>
<dbReference type="CDD" id="cd00167">
    <property type="entry name" value="SANT"/>
    <property type="match status" value="2"/>
</dbReference>
<dbReference type="GO" id="GO:0006355">
    <property type="term" value="P:regulation of DNA-templated transcription"/>
    <property type="evidence" value="ECO:0000318"/>
    <property type="project" value="GO_Central"/>
</dbReference>
<dbReference type="OrthoDB" id="2143914at2759"/>
<dbReference type="GO" id="GO:0005634">
    <property type="term" value="C:nucleus"/>
    <property type="evidence" value="ECO:0000318"/>
    <property type="project" value="GO_Central"/>
</dbReference>
<feature type="domain" description="Myb-like" evidence="7">
    <location>
        <begin position="92"/>
        <end position="142"/>
    </location>
</feature>
<evidence type="ECO:0000259" key="8">
    <source>
        <dbReference type="PROSITE" id="PS51294"/>
    </source>
</evidence>
<dbReference type="SMART" id="SM00717">
    <property type="entry name" value="SANT"/>
    <property type="match status" value="2"/>
</dbReference>
<dbReference type="InterPro" id="IPR017930">
    <property type="entry name" value="Myb_dom"/>
</dbReference>
<dbReference type="FunFam" id="1.10.10.60:FF:000060">
    <property type="entry name" value="MYB transcription factor"/>
    <property type="match status" value="1"/>
</dbReference>
<dbReference type="InterPro" id="IPR001005">
    <property type="entry name" value="SANT/Myb"/>
</dbReference>
<dbReference type="GO" id="GO:0000978">
    <property type="term" value="F:RNA polymerase II cis-regulatory region sequence-specific DNA binding"/>
    <property type="evidence" value="ECO:0000318"/>
    <property type="project" value="GO_Central"/>
</dbReference>
<proteinExistence type="predicted"/>